<name>A0AAV3ZKT1_9GAST</name>
<reference evidence="1 2" key="1">
    <citation type="journal article" date="2021" name="Elife">
        <title>Chloroplast acquisition without the gene transfer in kleptoplastic sea slugs, Plakobranchus ocellatus.</title>
        <authorList>
            <person name="Maeda T."/>
            <person name="Takahashi S."/>
            <person name="Yoshida T."/>
            <person name="Shimamura S."/>
            <person name="Takaki Y."/>
            <person name="Nagai Y."/>
            <person name="Toyoda A."/>
            <person name="Suzuki Y."/>
            <person name="Arimoto A."/>
            <person name="Ishii H."/>
            <person name="Satoh N."/>
            <person name="Nishiyama T."/>
            <person name="Hasebe M."/>
            <person name="Maruyama T."/>
            <person name="Minagawa J."/>
            <person name="Obokata J."/>
            <person name="Shigenobu S."/>
        </authorList>
    </citation>
    <scope>NUCLEOTIDE SEQUENCE [LARGE SCALE GENOMIC DNA]</scope>
</reference>
<proteinExistence type="predicted"/>
<protein>
    <submittedName>
        <fullName evidence="1">Uncharacterized protein</fullName>
    </submittedName>
</protein>
<dbReference type="AlphaFoldDB" id="A0AAV3ZKT1"/>
<dbReference type="Proteomes" id="UP000735302">
    <property type="component" value="Unassembled WGS sequence"/>
</dbReference>
<sequence>MRWILEEAPFLQDGTCDIHAHIPDIRRLSTVVPSVTKSASKFDRCANLTEQEKSQAVTEVEQHLLKVTKEGSYLRSILEATRRELPQDFRLGKHAACTFQGTAHCSLILLNSFSILQTFFNQGQSTTKCLANVACLG</sequence>
<dbReference type="EMBL" id="BLXT01002484">
    <property type="protein sequence ID" value="GFN95154.1"/>
    <property type="molecule type" value="Genomic_DNA"/>
</dbReference>
<evidence type="ECO:0000313" key="2">
    <source>
        <dbReference type="Proteomes" id="UP000735302"/>
    </source>
</evidence>
<keyword evidence="2" id="KW-1185">Reference proteome</keyword>
<comment type="caution">
    <text evidence="1">The sequence shown here is derived from an EMBL/GenBank/DDBJ whole genome shotgun (WGS) entry which is preliminary data.</text>
</comment>
<organism evidence="1 2">
    <name type="scientific">Plakobranchus ocellatus</name>
    <dbReference type="NCBI Taxonomy" id="259542"/>
    <lineage>
        <taxon>Eukaryota</taxon>
        <taxon>Metazoa</taxon>
        <taxon>Spiralia</taxon>
        <taxon>Lophotrochozoa</taxon>
        <taxon>Mollusca</taxon>
        <taxon>Gastropoda</taxon>
        <taxon>Heterobranchia</taxon>
        <taxon>Euthyneura</taxon>
        <taxon>Panpulmonata</taxon>
        <taxon>Sacoglossa</taxon>
        <taxon>Placobranchoidea</taxon>
        <taxon>Plakobranchidae</taxon>
        <taxon>Plakobranchus</taxon>
    </lineage>
</organism>
<evidence type="ECO:0000313" key="1">
    <source>
        <dbReference type="EMBL" id="GFN95154.1"/>
    </source>
</evidence>
<gene>
    <name evidence="1" type="ORF">PoB_002166000</name>
</gene>
<accession>A0AAV3ZKT1</accession>